<name>Q23FF0_TETTS</name>
<dbReference type="Proteomes" id="UP000009168">
    <property type="component" value="Unassembled WGS sequence"/>
</dbReference>
<evidence type="ECO:0008006" key="3">
    <source>
        <dbReference type="Google" id="ProtNLM"/>
    </source>
</evidence>
<protein>
    <recommendedName>
        <fullName evidence="3">Kinase domain protein</fullName>
    </recommendedName>
</protein>
<dbReference type="SUPFAM" id="SSF52047">
    <property type="entry name" value="RNI-like"/>
    <property type="match status" value="1"/>
</dbReference>
<evidence type="ECO:0000313" key="1">
    <source>
        <dbReference type="EMBL" id="EAR95203.2"/>
    </source>
</evidence>
<dbReference type="HOGENOM" id="CLU_815063_0_0_1"/>
<reference evidence="2" key="1">
    <citation type="journal article" date="2006" name="PLoS Biol.">
        <title>Macronuclear genome sequence of the ciliate Tetrahymena thermophila, a model eukaryote.</title>
        <authorList>
            <person name="Eisen J.A."/>
            <person name="Coyne R.S."/>
            <person name="Wu M."/>
            <person name="Wu D."/>
            <person name="Thiagarajan M."/>
            <person name="Wortman J.R."/>
            <person name="Badger J.H."/>
            <person name="Ren Q."/>
            <person name="Amedeo P."/>
            <person name="Jones K.M."/>
            <person name="Tallon L.J."/>
            <person name="Delcher A.L."/>
            <person name="Salzberg S.L."/>
            <person name="Silva J.C."/>
            <person name="Haas B.J."/>
            <person name="Majoros W.H."/>
            <person name="Farzad M."/>
            <person name="Carlton J.M."/>
            <person name="Smith R.K. Jr."/>
            <person name="Garg J."/>
            <person name="Pearlman R.E."/>
            <person name="Karrer K.M."/>
            <person name="Sun L."/>
            <person name="Manning G."/>
            <person name="Elde N.C."/>
            <person name="Turkewitz A.P."/>
            <person name="Asai D.J."/>
            <person name="Wilkes D.E."/>
            <person name="Wang Y."/>
            <person name="Cai H."/>
            <person name="Collins K."/>
            <person name="Stewart B.A."/>
            <person name="Lee S.R."/>
            <person name="Wilamowska K."/>
            <person name="Weinberg Z."/>
            <person name="Ruzzo W.L."/>
            <person name="Wloga D."/>
            <person name="Gaertig J."/>
            <person name="Frankel J."/>
            <person name="Tsao C.-C."/>
            <person name="Gorovsky M.A."/>
            <person name="Keeling P.J."/>
            <person name="Waller R.F."/>
            <person name="Patron N.J."/>
            <person name="Cherry J.M."/>
            <person name="Stover N.A."/>
            <person name="Krieger C.J."/>
            <person name="del Toro C."/>
            <person name="Ryder H.F."/>
            <person name="Williamson S.C."/>
            <person name="Barbeau R.A."/>
            <person name="Hamilton E.P."/>
            <person name="Orias E."/>
        </authorList>
    </citation>
    <scope>NUCLEOTIDE SEQUENCE [LARGE SCALE GENOMIC DNA]</scope>
    <source>
        <strain evidence="2">SB210</strain>
    </source>
</reference>
<sequence>MENRPFKIVKFDTVSVEDLMSLFNQYQNEIHNQLLIDLSVSHSNKQQCEVISNLGLNNQNLNKVMLKLLHCPIEDSGISILCLKISQLQNLKDLNLNFSLTLCTEQSANQISLMLKQLSNLQLLRINLYGNDLGSQGYKELIKSISSLNNLNSLTLGLRRTGLVEQNLENTGIYLNKLTKLKFLKLNFKDSQLENGLIHLFTGFSQFDNLEGFRLNLEMSSISDLDFQVLAQNIQRNQVIKYLSLNFKNNQVQRDIMYNLIIKIADKKLFYFKFKTLYMQLQEDEIKKIQNLIQTKMTNTKILIDDFNLGLRISFKDRRKWQQKKLKMKYLVCYEKQSKQL</sequence>
<dbReference type="RefSeq" id="XP_001015448.2">
    <property type="nucleotide sequence ID" value="XM_001015448.3"/>
</dbReference>
<evidence type="ECO:0000313" key="2">
    <source>
        <dbReference type="Proteomes" id="UP000009168"/>
    </source>
</evidence>
<proteinExistence type="predicted"/>
<dbReference type="Gene3D" id="3.80.10.10">
    <property type="entry name" value="Ribonuclease Inhibitor"/>
    <property type="match status" value="1"/>
</dbReference>
<accession>Q23FF0</accession>
<dbReference type="KEGG" id="tet:TTHERM_00378670"/>
<organism evidence="1 2">
    <name type="scientific">Tetrahymena thermophila (strain SB210)</name>
    <dbReference type="NCBI Taxonomy" id="312017"/>
    <lineage>
        <taxon>Eukaryota</taxon>
        <taxon>Sar</taxon>
        <taxon>Alveolata</taxon>
        <taxon>Ciliophora</taxon>
        <taxon>Intramacronucleata</taxon>
        <taxon>Oligohymenophorea</taxon>
        <taxon>Hymenostomatida</taxon>
        <taxon>Tetrahymenina</taxon>
        <taxon>Tetrahymenidae</taxon>
        <taxon>Tetrahymena</taxon>
    </lineage>
</organism>
<keyword evidence="2" id="KW-1185">Reference proteome</keyword>
<dbReference type="InterPro" id="IPR032675">
    <property type="entry name" value="LRR_dom_sf"/>
</dbReference>
<gene>
    <name evidence="1" type="ORF">TTHERM_00378670</name>
</gene>
<dbReference type="GeneID" id="7830302"/>
<dbReference type="InParanoid" id="Q23FF0"/>
<dbReference type="EMBL" id="GG662706">
    <property type="protein sequence ID" value="EAR95203.2"/>
    <property type="molecule type" value="Genomic_DNA"/>
</dbReference>
<dbReference type="AlphaFoldDB" id="Q23FF0"/>